<dbReference type="Proteomes" id="UP000237662">
    <property type="component" value="Unassembled WGS sequence"/>
</dbReference>
<gene>
    <name evidence="1" type="ORF">CLV84_3865</name>
</gene>
<keyword evidence="2" id="KW-1185">Reference proteome</keyword>
<accession>A0A2S6I1F7</accession>
<organism evidence="1 2">
    <name type="scientific">Neolewinella xylanilytica</name>
    <dbReference type="NCBI Taxonomy" id="1514080"/>
    <lineage>
        <taxon>Bacteria</taxon>
        <taxon>Pseudomonadati</taxon>
        <taxon>Bacteroidota</taxon>
        <taxon>Saprospiria</taxon>
        <taxon>Saprospirales</taxon>
        <taxon>Lewinellaceae</taxon>
        <taxon>Neolewinella</taxon>
    </lineage>
</organism>
<name>A0A2S6I1F7_9BACT</name>
<dbReference type="EMBL" id="PTJC01000007">
    <property type="protein sequence ID" value="PPK84703.1"/>
    <property type="molecule type" value="Genomic_DNA"/>
</dbReference>
<proteinExistence type="predicted"/>
<evidence type="ECO:0000313" key="1">
    <source>
        <dbReference type="EMBL" id="PPK84703.1"/>
    </source>
</evidence>
<evidence type="ECO:0000313" key="2">
    <source>
        <dbReference type="Proteomes" id="UP000237662"/>
    </source>
</evidence>
<dbReference type="AlphaFoldDB" id="A0A2S6I1F7"/>
<reference evidence="1 2" key="1">
    <citation type="submission" date="2018-02" db="EMBL/GenBank/DDBJ databases">
        <title>Genomic Encyclopedia of Archaeal and Bacterial Type Strains, Phase II (KMG-II): from individual species to whole genera.</title>
        <authorList>
            <person name="Goeker M."/>
        </authorList>
    </citation>
    <scope>NUCLEOTIDE SEQUENCE [LARGE SCALE GENOMIC DNA]</scope>
    <source>
        <strain evidence="1 2">DSM 29526</strain>
    </source>
</reference>
<comment type="caution">
    <text evidence="1">The sequence shown here is derived from an EMBL/GenBank/DDBJ whole genome shotgun (WGS) entry which is preliminary data.</text>
</comment>
<sequence length="62" mass="7060">MECETYTRVSTITRDGVLESTTTQEPYEVCGRLEIEQEEFTNRTTTTNSLGTTVFTIRTTCN</sequence>
<dbReference type="RefSeq" id="WP_104421421.1">
    <property type="nucleotide sequence ID" value="NZ_PTJC01000007.1"/>
</dbReference>
<protein>
    <submittedName>
        <fullName evidence="1">Uncharacterized protein</fullName>
    </submittedName>
</protein>